<dbReference type="InterPro" id="IPR018707">
    <property type="entry name" value="LpxR"/>
</dbReference>
<keyword evidence="1" id="KW-0732">Signal</keyword>
<name>A0ABT1T4H5_9SPHI</name>
<dbReference type="Pfam" id="PF09982">
    <property type="entry name" value="LpxR"/>
    <property type="match status" value="1"/>
</dbReference>
<feature type="chain" id="PRO_5045720617" evidence="1">
    <location>
        <begin position="21"/>
        <end position="320"/>
    </location>
</feature>
<organism evidence="2 3">
    <name type="scientific">Mucilaginibacter aquariorum</name>
    <dbReference type="NCBI Taxonomy" id="2967225"/>
    <lineage>
        <taxon>Bacteria</taxon>
        <taxon>Pseudomonadati</taxon>
        <taxon>Bacteroidota</taxon>
        <taxon>Sphingobacteriia</taxon>
        <taxon>Sphingobacteriales</taxon>
        <taxon>Sphingobacteriaceae</taxon>
        <taxon>Mucilaginibacter</taxon>
    </lineage>
</organism>
<evidence type="ECO:0000256" key="1">
    <source>
        <dbReference type="SAM" id="SignalP"/>
    </source>
</evidence>
<evidence type="ECO:0000313" key="3">
    <source>
        <dbReference type="Proteomes" id="UP001204376"/>
    </source>
</evidence>
<comment type="caution">
    <text evidence="2">The sequence shown here is derived from an EMBL/GenBank/DDBJ whole genome shotgun (WGS) entry which is preliminary data.</text>
</comment>
<dbReference type="EMBL" id="JANHOH010000002">
    <property type="protein sequence ID" value="MCQ6958838.1"/>
    <property type="molecule type" value="Genomic_DNA"/>
</dbReference>
<proteinExistence type="predicted"/>
<dbReference type="Proteomes" id="UP001204376">
    <property type="component" value="Unassembled WGS sequence"/>
</dbReference>
<accession>A0ABT1T4H5</accession>
<gene>
    <name evidence="2" type="ORF">NPE20_12765</name>
</gene>
<keyword evidence="3" id="KW-1185">Reference proteome</keyword>
<sequence>MKNKLFLLAICLFAGISSYAQNRSTEIGFQSDNDSFLGQGSDRYYTNGFFLHYRHAVDMTKLKNDVANAVFGLELGQKIYNAQSGRLPSADFVDRPFAGYLYLGASANVLYKNETTLKLSAKVGVVGPAAGGYPIQRFIHNTFGFYKLNSWQYQIRNDVELNLSGEVNKLLARGSWVDLTLASNLNLGTGFTNAAIGPMIRLGNFNQLFQSVSTQSTVSRNANPGLLHKNEFFFYYKPQLNGVLYDATVQGSLFKDHPVAGTQEIVGDINHFVFSNQLGVALTTSRFVFDVGAVINTREVKQMVKSTHQWGSLTVLYRFN</sequence>
<protein>
    <submittedName>
        <fullName evidence="2">Lipid A deacylase LpxR family protein</fullName>
    </submittedName>
</protein>
<dbReference type="InterPro" id="IPR037107">
    <property type="entry name" value="Put_OMP_sf"/>
</dbReference>
<dbReference type="RefSeq" id="WP_256539035.1">
    <property type="nucleotide sequence ID" value="NZ_JANHOH010000002.1"/>
</dbReference>
<dbReference type="Gene3D" id="2.40.128.140">
    <property type="entry name" value="Outer membrane protein"/>
    <property type="match status" value="1"/>
</dbReference>
<feature type="signal peptide" evidence="1">
    <location>
        <begin position="1"/>
        <end position="20"/>
    </location>
</feature>
<reference evidence="2 3" key="1">
    <citation type="submission" date="2022-07" db="EMBL/GenBank/DDBJ databases">
        <title>Mucilaginibacter sp. JC4.</title>
        <authorList>
            <person name="Le V."/>
            <person name="Ko S.-R."/>
            <person name="Ahn C.-Y."/>
            <person name="Oh H.-M."/>
        </authorList>
    </citation>
    <scope>NUCLEOTIDE SEQUENCE [LARGE SCALE GENOMIC DNA]</scope>
    <source>
        <strain evidence="2 3">JC4</strain>
    </source>
</reference>
<evidence type="ECO:0000313" key="2">
    <source>
        <dbReference type="EMBL" id="MCQ6958838.1"/>
    </source>
</evidence>